<feature type="non-terminal residue" evidence="1">
    <location>
        <position position="1"/>
    </location>
</feature>
<comment type="caution">
    <text evidence="1">The sequence shown here is derived from an EMBL/GenBank/DDBJ whole genome shotgun (WGS) entry which is preliminary data.</text>
</comment>
<accession>A0A0F9AJN9</accession>
<organism evidence="1">
    <name type="scientific">marine sediment metagenome</name>
    <dbReference type="NCBI Taxonomy" id="412755"/>
    <lineage>
        <taxon>unclassified sequences</taxon>
        <taxon>metagenomes</taxon>
        <taxon>ecological metagenomes</taxon>
    </lineage>
</organism>
<proteinExistence type="predicted"/>
<gene>
    <name evidence="1" type="ORF">LCGC14_2563880</name>
</gene>
<evidence type="ECO:0000313" key="1">
    <source>
        <dbReference type="EMBL" id="KKL09635.1"/>
    </source>
</evidence>
<protein>
    <submittedName>
        <fullName evidence="1">Uncharacterized protein</fullName>
    </submittedName>
</protein>
<dbReference type="AlphaFoldDB" id="A0A0F9AJN9"/>
<dbReference type="EMBL" id="LAZR01042392">
    <property type="protein sequence ID" value="KKL09635.1"/>
    <property type="molecule type" value="Genomic_DNA"/>
</dbReference>
<name>A0A0F9AJN9_9ZZZZ</name>
<sequence length="311" mass="31231">MSGDITMGGKEITGLGSAITGTKNTALTISIPTQGADDAVGVGISITADTGGSGGTGNVGGAININAGDAAGAGDNNGGSIILSPGDKVNSGTDGHVLIPDAHKLYFNDVGGEFIEGTGSALNFYGGGNQHFSLTGVTQFVRPTLHTLTTAVRFRDSAINISSSVDGQMDINADVELEIIAPLVDVAGSMLITSARTTTDAFTIQADALTSGSIARFATDSAETDVGNLVEIVNDNTAAVGNTPLMIQQDAVTSTNFKKIATLAGFTIWISDGTTAEAALTGVEGDICLNGGTGNGQTAYCNAAGTNWTDM</sequence>
<reference evidence="1" key="1">
    <citation type="journal article" date="2015" name="Nature">
        <title>Complex archaea that bridge the gap between prokaryotes and eukaryotes.</title>
        <authorList>
            <person name="Spang A."/>
            <person name="Saw J.H."/>
            <person name="Jorgensen S.L."/>
            <person name="Zaremba-Niedzwiedzka K."/>
            <person name="Martijn J."/>
            <person name="Lind A.E."/>
            <person name="van Eijk R."/>
            <person name="Schleper C."/>
            <person name="Guy L."/>
            <person name="Ettema T.J."/>
        </authorList>
    </citation>
    <scope>NUCLEOTIDE SEQUENCE</scope>
</reference>